<keyword evidence="1" id="KW-0732">Signal</keyword>
<dbReference type="Pfam" id="PF13472">
    <property type="entry name" value="Lipase_GDSL_2"/>
    <property type="match status" value="1"/>
</dbReference>
<organism evidence="3 4">
    <name type="scientific">Pacificibacter maritimus</name>
    <dbReference type="NCBI Taxonomy" id="762213"/>
    <lineage>
        <taxon>Bacteria</taxon>
        <taxon>Pseudomonadati</taxon>
        <taxon>Pseudomonadota</taxon>
        <taxon>Alphaproteobacteria</taxon>
        <taxon>Rhodobacterales</taxon>
        <taxon>Roseobacteraceae</taxon>
        <taxon>Pacificibacter</taxon>
    </lineage>
</organism>
<dbReference type="EMBL" id="RKQK01000004">
    <property type="protein sequence ID" value="RPE64868.1"/>
    <property type="molecule type" value="Genomic_DNA"/>
</dbReference>
<feature type="domain" description="SGNH hydrolase-type esterase" evidence="2">
    <location>
        <begin position="34"/>
        <end position="219"/>
    </location>
</feature>
<dbReference type="GO" id="GO:0016788">
    <property type="term" value="F:hydrolase activity, acting on ester bonds"/>
    <property type="evidence" value="ECO:0007669"/>
    <property type="project" value="UniProtKB-ARBA"/>
</dbReference>
<accession>A0A3N4U523</accession>
<dbReference type="Proteomes" id="UP000269689">
    <property type="component" value="Unassembled WGS sequence"/>
</dbReference>
<comment type="caution">
    <text evidence="3">The sequence shown here is derived from an EMBL/GenBank/DDBJ whole genome shotgun (WGS) entry which is preliminary data.</text>
</comment>
<evidence type="ECO:0000256" key="1">
    <source>
        <dbReference type="SAM" id="SignalP"/>
    </source>
</evidence>
<feature type="chain" id="PRO_5018020431" evidence="1">
    <location>
        <begin position="24"/>
        <end position="238"/>
    </location>
</feature>
<dbReference type="Gene3D" id="3.40.50.1110">
    <property type="entry name" value="SGNH hydrolase"/>
    <property type="match status" value="1"/>
</dbReference>
<dbReference type="InterPro" id="IPR013830">
    <property type="entry name" value="SGNH_hydro"/>
</dbReference>
<evidence type="ECO:0000313" key="3">
    <source>
        <dbReference type="EMBL" id="RPE64868.1"/>
    </source>
</evidence>
<reference evidence="3 4" key="1">
    <citation type="submission" date="2018-11" db="EMBL/GenBank/DDBJ databases">
        <title>Genomic Encyclopedia of Type Strains, Phase IV (KMG-IV): sequencing the most valuable type-strain genomes for metagenomic binning, comparative biology and taxonomic classification.</title>
        <authorList>
            <person name="Goeker M."/>
        </authorList>
    </citation>
    <scope>NUCLEOTIDE SEQUENCE [LARGE SCALE GENOMIC DNA]</scope>
    <source>
        <strain evidence="3 4">DSM 104731</strain>
    </source>
</reference>
<evidence type="ECO:0000259" key="2">
    <source>
        <dbReference type="Pfam" id="PF13472"/>
    </source>
</evidence>
<dbReference type="InterPro" id="IPR036514">
    <property type="entry name" value="SGNH_hydro_sf"/>
</dbReference>
<dbReference type="CDD" id="cd00229">
    <property type="entry name" value="SGNH_hydrolase"/>
    <property type="match status" value="1"/>
</dbReference>
<dbReference type="AlphaFoldDB" id="A0A3N4U523"/>
<protein>
    <submittedName>
        <fullName evidence="3">Lysophospholipase L1-like esterase</fullName>
    </submittedName>
</protein>
<feature type="signal peptide" evidence="1">
    <location>
        <begin position="1"/>
        <end position="23"/>
    </location>
</feature>
<proteinExistence type="predicted"/>
<evidence type="ECO:0000313" key="4">
    <source>
        <dbReference type="Proteomes" id="UP000269689"/>
    </source>
</evidence>
<dbReference type="SUPFAM" id="SSF52266">
    <property type="entry name" value="SGNH hydrolase"/>
    <property type="match status" value="1"/>
</dbReference>
<gene>
    <name evidence="3" type="ORF">EDD53_2632</name>
</gene>
<keyword evidence="4" id="KW-1185">Reference proteome</keyword>
<sequence length="238" mass="25301">MRSMVLCLCVLFTGVFMPLFAQAQAVQAESRILAIGDSLMAWHMASGASIADAAAEVLGEPVINKSVGGAKIIHALPITGALGMKIASQFSNASKRFGPQDWVIMNGGGNDLFLGCGCNACDRRMARMINPEGAAGEIPRLVSQIRQTGARVVYIGYLRSPGVDSLIDACLPMGNELEARLALMAKRDSGVHFLSLDGFTASGDRSMHGADMIHPSRKASKIIGENIARLIQKADKTR</sequence>
<name>A0A3N4U523_9RHOB</name>